<proteinExistence type="predicted"/>
<sequence>MVMKRDGSIKLLGGDILTASLDLYGYVYWNEHYKTIPSQFSFRKIYYIYIRWSSLIGSHFIEIEQDFELRFAAVQSLYLKICAHYGLGSMRKCPSYTGEMPLAGIPAKTSHHILDSFYQYDTYTLELSPVSTVLTMRGESSSHVKHDKGTDGVKYVNMNWIWRCILDLVLLLDDYSQIYWQQDLHSCLLTRAEIDQAFDRCRAVGHGLCIRTRVE</sequence>
<name>B9T6H2_RICCO</name>
<dbReference type="Proteomes" id="UP000008311">
    <property type="component" value="Unassembled WGS sequence"/>
</dbReference>
<gene>
    <name evidence="1" type="ORF">RCOM_1205560</name>
</gene>
<keyword evidence="2" id="KW-1185">Reference proteome</keyword>
<evidence type="ECO:0000313" key="2">
    <source>
        <dbReference type="Proteomes" id="UP000008311"/>
    </source>
</evidence>
<dbReference type="AlphaFoldDB" id="B9T6H2"/>
<evidence type="ECO:0000313" key="1">
    <source>
        <dbReference type="EMBL" id="EEF28543.1"/>
    </source>
</evidence>
<protein>
    <submittedName>
        <fullName evidence="1">Uncharacterized protein</fullName>
    </submittedName>
</protein>
<reference evidence="2" key="1">
    <citation type="journal article" date="2010" name="Nat. Biotechnol.">
        <title>Draft genome sequence of the oilseed species Ricinus communis.</title>
        <authorList>
            <person name="Chan A.P."/>
            <person name="Crabtree J."/>
            <person name="Zhao Q."/>
            <person name="Lorenzi H."/>
            <person name="Orvis J."/>
            <person name="Puiu D."/>
            <person name="Melake-Berhan A."/>
            <person name="Jones K.M."/>
            <person name="Redman J."/>
            <person name="Chen G."/>
            <person name="Cahoon E.B."/>
            <person name="Gedil M."/>
            <person name="Stanke M."/>
            <person name="Haas B.J."/>
            <person name="Wortman J.R."/>
            <person name="Fraser-Liggett C.M."/>
            <person name="Ravel J."/>
            <person name="Rabinowicz P.D."/>
        </authorList>
    </citation>
    <scope>NUCLEOTIDE SEQUENCE [LARGE SCALE GENOMIC DNA]</scope>
    <source>
        <strain evidence="2">cv. Hale</strain>
    </source>
</reference>
<accession>B9T6H2</accession>
<dbReference type="InParanoid" id="B9T6H2"/>
<dbReference type="EMBL" id="EQ974609">
    <property type="protein sequence ID" value="EEF28543.1"/>
    <property type="molecule type" value="Genomic_DNA"/>
</dbReference>
<organism evidence="1 2">
    <name type="scientific">Ricinus communis</name>
    <name type="common">Castor bean</name>
    <dbReference type="NCBI Taxonomy" id="3988"/>
    <lineage>
        <taxon>Eukaryota</taxon>
        <taxon>Viridiplantae</taxon>
        <taxon>Streptophyta</taxon>
        <taxon>Embryophyta</taxon>
        <taxon>Tracheophyta</taxon>
        <taxon>Spermatophyta</taxon>
        <taxon>Magnoliopsida</taxon>
        <taxon>eudicotyledons</taxon>
        <taxon>Gunneridae</taxon>
        <taxon>Pentapetalae</taxon>
        <taxon>rosids</taxon>
        <taxon>fabids</taxon>
        <taxon>Malpighiales</taxon>
        <taxon>Euphorbiaceae</taxon>
        <taxon>Acalyphoideae</taxon>
        <taxon>Acalypheae</taxon>
        <taxon>Ricinus</taxon>
    </lineage>
</organism>